<gene>
    <name evidence="2" type="ORF">RMSM_00729</name>
</gene>
<evidence type="ECO:0000313" key="3">
    <source>
        <dbReference type="Proteomes" id="UP000011991"/>
    </source>
</evidence>
<feature type="region of interest" description="Disordered" evidence="1">
    <location>
        <begin position="65"/>
        <end position="88"/>
    </location>
</feature>
<organism evidence="2 3">
    <name type="scientific">Rhodopirellula maiorica SM1</name>
    <dbReference type="NCBI Taxonomy" id="1265738"/>
    <lineage>
        <taxon>Bacteria</taxon>
        <taxon>Pseudomonadati</taxon>
        <taxon>Planctomycetota</taxon>
        <taxon>Planctomycetia</taxon>
        <taxon>Pirellulales</taxon>
        <taxon>Pirellulaceae</taxon>
        <taxon>Novipirellula</taxon>
    </lineage>
</organism>
<reference evidence="2 3" key="1">
    <citation type="journal article" date="2013" name="Mar. Genomics">
        <title>Expression of sulfatases in Rhodopirellula baltica and the diversity of sulfatases in the genus Rhodopirellula.</title>
        <authorList>
            <person name="Wegner C.E."/>
            <person name="Richter-Heitmann T."/>
            <person name="Klindworth A."/>
            <person name="Klockow C."/>
            <person name="Richter M."/>
            <person name="Achstetter T."/>
            <person name="Glockner F.O."/>
            <person name="Harder J."/>
        </authorList>
    </citation>
    <scope>NUCLEOTIDE SEQUENCE [LARGE SCALE GENOMIC DNA]</scope>
    <source>
        <strain evidence="2 3">SM1</strain>
    </source>
</reference>
<name>M5S849_9BACT</name>
<dbReference type="AlphaFoldDB" id="M5S849"/>
<feature type="compositionally biased region" description="Basic and acidic residues" evidence="1">
    <location>
        <begin position="65"/>
        <end position="82"/>
    </location>
</feature>
<evidence type="ECO:0000256" key="1">
    <source>
        <dbReference type="SAM" id="MobiDB-lite"/>
    </source>
</evidence>
<keyword evidence="3" id="KW-1185">Reference proteome</keyword>
<dbReference type="Proteomes" id="UP000011991">
    <property type="component" value="Unassembled WGS sequence"/>
</dbReference>
<evidence type="ECO:0000313" key="2">
    <source>
        <dbReference type="EMBL" id="EMI22339.1"/>
    </source>
</evidence>
<sequence>MGLFDVHQTDASKERLFVQALGFTDAGLGSRILDKSPGIFVPKWLVGDSMGASKLQEATFGRDFGHKSTKPVRDFGPRKFADADGLPA</sequence>
<dbReference type="PATRIC" id="fig|1265738.3.peg.729"/>
<protein>
    <submittedName>
        <fullName evidence="2">Uncharacterized protein</fullName>
    </submittedName>
</protein>
<dbReference type="EMBL" id="ANOG01000114">
    <property type="protein sequence ID" value="EMI22339.1"/>
    <property type="molecule type" value="Genomic_DNA"/>
</dbReference>
<comment type="caution">
    <text evidence="2">The sequence shown here is derived from an EMBL/GenBank/DDBJ whole genome shotgun (WGS) entry which is preliminary data.</text>
</comment>
<proteinExistence type="predicted"/>
<accession>M5S849</accession>